<evidence type="ECO:0000313" key="3">
    <source>
        <dbReference type="Proteomes" id="UP000613580"/>
    </source>
</evidence>
<organism evidence="2 3">
    <name type="scientific">Mycena chlorophos</name>
    <name type="common">Agaric fungus</name>
    <name type="synonym">Agaricus chlorophos</name>
    <dbReference type="NCBI Taxonomy" id="658473"/>
    <lineage>
        <taxon>Eukaryota</taxon>
        <taxon>Fungi</taxon>
        <taxon>Dikarya</taxon>
        <taxon>Basidiomycota</taxon>
        <taxon>Agaricomycotina</taxon>
        <taxon>Agaricomycetes</taxon>
        <taxon>Agaricomycetidae</taxon>
        <taxon>Agaricales</taxon>
        <taxon>Marasmiineae</taxon>
        <taxon>Mycenaceae</taxon>
        <taxon>Mycena</taxon>
    </lineage>
</organism>
<protein>
    <submittedName>
        <fullName evidence="2">Uncharacterized protein</fullName>
    </submittedName>
</protein>
<dbReference type="AlphaFoldDB" id="A0A8H6T3S2"/>
<sequence>MAAPGSSRHTRTSVDSSRSFSSTSSIKSWDKREVKDAGVPALPAYANWKHTRSMTPGPRPPSSINPPPSPASSVRGRSIDRPGTADFTRTLSQDSTSSRSSRDSFSSLSMAAGSPRSSISSVSSVESTRSSPCAYPMGYPPSPHSSHKSDKHFSLVSTPPSLPKSPPGGYDYGVAAVKRTQEHITSQRGREYPRVLGGAPVPYSLASPASPIPISPVGPHDKRSSTASGYYASYEHRKSR</sequence>
<name>A0A8H6T3S2_MYCCL</name>
<comment type="caution">
    <text evidence="2">The sequence shown here is derived from an EMBL/GenBank/DDBJ whole genome shotgun (WGS) entry which is preliminary data.</text>
</comment>
<keyword evidence="3" id="KW-1185">Reference proteome</keyword>
<feature type="compositionally biased region" description="Low complexity" evidence="1">
    <location>
        <begin position="88"/>
        <end position="132"/>
    </location>
</feature>
<feature type="region of interest" description="Disordered" evidence="1">
    <location>
        <begin position="207"/>
        <end position="240"/>
    </location>
</feature>
<dbReference type="EMBL" id="JACAZE010000007">
    <property type="protein sequence ID" value="KAF7310463.1"/>
    <property type="molecule type" value="Genomic_DNA"/>
</dbReference>
<proteinExistence type="predicted"/>
<feature type="region of interest" description="Disordered" evidence="1">
    <location>
        <begin position="1"/>
        <end position="172"/>
    </location>
</feature>
<evidence type="ECO:0000313" key="2">
    <source>
        <dbReference type="EMBL" id="KAF7310463.1"/>
    </source>
</evidence>
<evidence type="ECO:0000256" key="1">
    <source>
        <dbReference type="SAM" id="MobiDB-lite"/>
    </source>
</evidence>
<accession>A0A8H6T3S2</accession>
<feature type="compositionally biased region" description="Low complexity" evidence="1">
    <location>
        <begin position="13"/>
        <end position="27"/>
    </location>
</feature>
<reference evidence="2" key="1">
    <citation type="submission" date="2020-05" db="EMBL/GenBank/DDBJ databases">
        <title>Mycena genomes resolve the evolution of fungal bioluminescence.</title>
        <authorList>
            <person name="Tsai I.J."/>
        </authorList>
    </citation>
    <scope>NUCLEOTIDE SEQUENCE</scope>
    <source>
        <strain evidence="2">110903Hualien_Pintung</strain>
    </source>
</reference>
<gene>
    <name evidence="2" type="ORF">HMN09_00588700</name>
</gene>
<dbReference type="Proteomes" id="UP000613580">
    <property type="component" value="Unassembled WGS sequence"/>
</dbReference>
<feature type="compositionally biased region" description="Pro residues" evidence="1">
    <location>
        <begin position="57"/>
        <end position="70"/>
    </location>
</feature>